<dbReference type="SUPFAM" id="SSF56112">
    <property type="entry name" value="Protein kinase-like (PK-like)"/>
    <property type="match status" value="1"/>
</dbReference>
<dbReference type="InterPro" id="IPR051343">
    <property type="entry name" value="G-type_lectin_kinases/EP1-like"/>
</dbReference>
<dbReference type="InterPro" id="IPR000719">
    <property type="entry name" value="Prot_kinase_dom"/>
</dbReference>
<keyword evidence="3" id="KW-0430">Lectin</keyword>
<feature type="binding site" evidence="6">
    <location>
        <position position="90"/>
    </location>
    <ligand>
        <name>ATP</name>
        <dbReference type="ChEBI" id="CHEBI:30616"/>
    </ligand>
</feature>
<dbReference type="PROSITE" id="PS50011">
    <property type="entry name" value="PROTEIN_KINASE_DOM"/>
    <property type="match status" value="1"/>
</dbReference>
<keyword evidence="5 6" id="KW-0067">ATP-binding</keyword>
<feature type="chain" id="PRO_5002864952" description="Protein kinase domain-containing protein" evidence="8">
    <location>
        <begin position="18"/>
        <end position="328"/>
    </location>
</feature>
<dbReference type="AlphaFoldDB" id="B8AS70"/>
<dbReference type="OMA" id="QNNQWID"/>
<dbReference type="Gene3D" id="1.10.510.10">
    <property type="entry name" value="Transferase(Phosphotransferase) domain 1"/>
    <property type="match status" value="1"/>
</dbReference>
<feature type="domain" description="Protein kinase" evidence="9">
    <location>
        <begin position="1"/>
        <end position="300"/>
    </location>
</feature>
<dbReference type="GO" id="GO:0005524">
    <property type="term" value="F:ATP binding"/>
    <property type="evidence" value="ECO:0007669"/>
    <property type="project" value="UniProtKB-UniRule"/>
</dbReference>
<organism evidence="10 11">
    <name type="scientific">Oryza sativa subsp. indica</name>
    <name type="common">Rice</name>
    <dbReference type="NCBI Taxonomy" id="39946"/>
    <lineage>
        <taxon>Eukaryota</taxon>
        <taxon>Viridiplantae</taxon>
        <taxon>Streptophyta</taxon>
        <taxon>Embryophyta</taxon>
        <taxon>Tracheophyta</taxon>
        <taxon>Spermatophyta</taxon>
        <taxon>Magnoliopsida</taxon>
        <taxon>Liliopsida</taxon>
        <taxon>Poales</taxon>
        <taxon>Poaceae</taxon>
        <taxon>BOP clade</taxon>
        <taxon>Oryzoideae</taxon>
        <taxon>Oryzeae</taxon>
        <taxon>Oryzinae</taxon>
        <taxon>Oryza</taxon>
        <taxon>Oryza sativa</taxon>
    </lineage>
</organism>
<gene>
    <name evidence="10" type="ORF">OsI_15300</name>
</gene>
<dbReference type="InterPro" id="IPR017441">
    <property type="entry name" value="Protein_kinase_ATP_BS"/>
</dbReference>
<evidence type="ECO:0000256" key="2">
    <source>
        <dbReference type="ARBA" id="ARBA00022729"/>
    </source>
</evidence>
<keyword evidence="1" id="KW-0808">Transferase</keyword>
<dbReference type="Proteomes" id="UP000007015">
    <property type="component" value="Chromosome 4"/>
</dbReference>
<evidence type="ECO:0000256" key="4">
    <source>
        <dbReference type="ARBA" id="ARBA00022741"/>
    </source>
</evidence>
<dbReference type="Pfam" id="PF00069">
    <property type="entry name" value="Pkinase"/>
    <property type="match status" value="1"/>
</dbReference>
<dbReference type="InterPro" id="IPR011009">
    <property type="entry name" value="Kinase-like_dom_sf"/>
</dbReference>
<dbReference type="STRING" id="39946.B8AS70"/>
<keyword evidence="11" id="KW-1185">Reference proteome</keyword>
<dbReference type="FunFam" id="3.30.200.20:FF:000178">
    <property type="entry name" value="serine/threonine-protein kinase PBS1-like"/>
    <property type="match status" value="1"/>
</dbReference>
<evidence type="ECO:0000313" key="11">
    <source>
        <dbReference type="Proteomes" id="UP000007015"/>
    </source>
</evidence>
<name>B8AS70_ORYSI</name>
<evidence type="ECO:0000256" key="8">
    <source>
        <dbReference type="SAM" id="SignalP"/>
    </source>
</evidence>
<dbReference type="GO" id="GO:0004672">
    <property type="term" value="F:protein kinase activity"/>
    <property type="evidence" value="ECO:0007669"/>
    <property type="project" value="InterPro"/>
</dbReference>
<reference evidence="10 11" key="1">
    <citation type="journal article" date="2005" name="PLoS Biol.">
        <title>The genomes of Oryza sativa: a history of duplications.</title>
        <authorList>
            <person name="Yu J."/>
            <person name="Wang J."/>
            <person name="Lin W."/>
            <person name="Li S."/>
            <person name="Li H."/>
            <person name="Zhou J."/>
            <person name="Ni P."/>
            <person name="Dong W."/>
            <person name="Hu S."/>
            <person name="Zeng C."/>
            <person name="Zhang J."/>
            <person name="Zhang Y."/>
            <person name="Li R."/>
            <person name="Xu Z."/>
            <person name="Li S."/>
            <person name="Li X."/>
            <person name="Zheng H."/>
            <person name="Cong L."/>
            <person name="Lin L."/>
            <person name="Yin J."/>
            <person name="Geng J."/>
            <person name="Li G."/>
            <person name="Shi J."/>
            <person name="Liu J."/>
            <person name="Lv H."/>
            <person name="Li J."/>
            <person name="Wang J."/>
            <person name="Deng Y."/>
            <person name="Ran L."/>
            <person name="Shi X."/>
            <person name="Wang X."/>
            <person name="Wu Q."/>
            <person name="Li C."/>
            <person name="Ren X."/>
            <person name="Wang J."/>
            <person name="Wang X."/>
            <person name="Li D."/>
            <person name="Liu D."/>
            <person name="Zhang X."/>
            <person name="Ji Z."/>
            <person name="Zhao W."/>
            <person name="Sun Y."/>
            <person name="Zhang Z."/>
            <person name="Bao J."/>
            <person name="Han Y."/>
            <person name="Dong L."/>
            <person name="Ji J."/>
            <person name="Chen P."/>
            <person name="Wu S."/>
            <person name="Liu J."/>
            <person name="Xiao Y."/>
            <person name="Bu D."/>
            <person name="Tan J."/>
            <person name="Yang L."/>
            <person name="Ye C."/>
            <person name="Zhang J."/>
            <person name="Xu J."/>
            <person name="Zhou Y."/>
            <person name="Yu Y."/>
            <person name="Zhang B."/>
            <person name="Zhuang S."/>
            <person name="Wei H."/>
            <person name="Liu B."/>
            <person name="Lei M."/>
            <person name="Yu H."/>
            <person name="Li Y."/>
            <person name="Xu H."/>
            <person name="Wei S."/>
            <person name="He X."/>
            <person name="Fang L."/>
            <person name="Zhang Z."/>
            <person name="Zhang Y."/>
            <person name="Huang X."/>
            <person name="Su Z."/>
            <person name="Tong W."/>
            <person name="Li J."/>
            <person name="Tong Z."/>
            <person name="Li S."/>
            <person name="Ye J."/>
            <person name="Wang L."/>
            <person name="Fang L."/>
            <person name="Lei T."/>
            <person name="Chen C."/>
            <person name="Chen H."/>
            <person name="Xu Z."/>
            <person name="Li H."/>
            <person name="Huang H."/>
            <person name="Zhang F."/>
            <person name="Xu H."/>
            <person name="Li N."/>
            <person name="Zhao C."/>
            <person name="Li S."/>
            <person name="Dong L."/>
            <person name="Huang Y."/>
            <person name="Li L."/>
            <person name="Xi Y."/>
            <person name="Qi Q."/>
            <person name="Li W."/>
            <person name="Zhang B."/>
            <person name="Hu W."/>
            <person name="Zhang Y."/>
            <person name="Tian X."/>
            <person name="Jiao Y."/>
            <person name="Liang X."/>
            <person name="Jin J."/>
            <person name="Gao L."/>
            <person name="Zheng W."/>
            <person name="Hao B."/>
            <person name="Liu S."/>
            <person name="Wang W."/>
            <person name="Yuan L."/>
            <person name="Cao M."/>
            <person name="McDermott J."/>
            <person name="Samudrala R."/>
            <person name="Wang J."/>
            <person name="Wong G.K."/>
            <person name="Yang H."/>
        </authorList>
    </citation>
    <scope>NUCLEOTIDE SEQUENCE [LARGE SCALE GENOMIC DNA]</scope>
    <source>
        <strain evidence="11">cv. 93-11</strain>
    </source>
</reference>
<evidence type="ECO:0000313" key="10">
    <source>
        <dbReference type="EMBL" id="EEC76991.1"/>
    </source>
</evidence>
<dbReference type="EMBL" id="CM000129">
    <property type="protein sequence ID" value="EEC76991.1"/>
    <property type="molecule type" value="Genomic_DNA"/>
</dbReference>
<evidence type="ECO:0000259" key="9">
    <source>
        <dbReference type="PROSITE" id="PS50011"/>
    </source>
</evidence>
<accession>B8AS70</accession>
<keyword evidence="4 6" id="KW-0547">Nucleotide-binding</keyword>
<proteinExistence type="predicted"/>
<dbReference type="Gene3D" id="3.30.200.20">
    <property type="entry name" value="Phosphorylase Kinase, domain 1"/>
    <property type="match status" value="1"/>
</dbReference>
<sequence>MAVVAVVLATAAPSVSGQRPDYPTANLSTRRRKYQELDEELDFDILPGMPMRFSFEKLRECTEDFSKKLGEGGFGSVFEGKIGEKRVAVKRLDGARQGKKEFLAEVETIGSIELINLVKVIGFCAEKSNRLLAKNCSFGYQTTKYSLRREIQCQLADFGLSKLIDRDQSKVVTVMRGTPGYLAPEWLTSQVTEKVDVYSFGVVLLEIICGRKNIDISQPEESVQLINLLREKAKDNELIDIIDKKSTDMVSHHQEEVIKMLKLAMWCLQNESSRRPSMSMVVKVMEGAVSVENCLDYSFVNPNSVISAQDNPSTYSAPPSASILSGPR</sequence>
<keyword evidence="2 8" id="KW-0732">Signal</keyword>
<feature type="signal peptide" evidence="8">
    <location>
        <begin position="1"/>
        <end position="17"/>
    </location>
</feature>
<protein>
    <recommendedName>
        <fullName evidence="9">Protein kinase domain-containing protein</fullName>
    </recommendedName>
</protein>
<evidence type="ECO:0000256" key="7">
    <source>
        <dbReference type="SAM" id="MobiDB-lite"/>
    </source>
</evidence>
<dbReference type="Gramene" id="BGIOSGA015378-TA">
    <property type="protein sequence ID" value="BGIOSGA015378-PA"/>
    <property type="gene ID" value="BGIOSGA015378"/>
</dbReference>
<dbReference type="InterPro" id="IPR001245">
    <property type="entry name" value="Ser-Thr/Tyr_kinase_cat_dom"/>
</dbReference>
<evidence type="ECO:0000256" key="5">
    <source>
        <dbReference type="ARBA" id="ARBA00022840"/>
    </source>
</evidence>
<evidence type="ECO:0000256" key="3">
    <source>
        <dbReference type="ARBA" id="ARBA00022734"/>
    </source>
</evidence>
<dbReference type="HOGENOM" id="CLU_000288_21_4_1"/>
<dbReference type="PANTHER" id="PTHR47976:SF30">
    <property type="entry name" value="RECEPTOR-LIKE SERINE_THREONINE-PROTEIN KINASE"/>
    <property type="match status" value="1"/>
</dbReference>
<dbReference type="PANTHER" id="PTHR47976">
    <property type="entry name" value="G-TYPE LECTIN S-RECEPTOR-LIKE SERINE/THREONINE-PROTEIN KINASE SD2-5"/>
    <property type="match status" value="1"/>
</dbReference>
<feature type="region of interest" description="Disordered" evidence="7">
    <location>
        <begin position="308"/>
        <end position="328"/>
    </location>
</feature>
<evidence type="ECO:0000256" key="6">
    <source>
        <dbReference type="PROSITE-ProRule" id="PRU10141"/>
    </source>
</evidence>
<dbReference type="Pfam" id="PF07714">
    <property type="entry name" value="PK_Tyr_Ser-Thr"/>
    <property type="match status" value="1"/>
</dbReference>
<evidence type="ECO:0000256" key="1">
    <source>
        <dbReference type="ARBA" id="ARBA00022679"/>
    </source>
</evidence>
<dbReference type="PROSITE" id="PS00107">
    <property type="entry name" value="PROTEIN_KINASE_ATP"/>
    <property type="match status" value="1"/>
</dbReference>